<accession>A0ABM0GVL1</accession>
<sequence>MMQCIRCCVYALIVCSMICTITLIEWHNKESRDNRSKHRLIMNSSHDNILPGLLLKCPWMKRNNTLHNYYTGHGKPLHIHTVDYMQVPKIASGTMKGCMRKIKKNMSLTMATFTYKDIPEKYMKYRTLEKPFPPLVLGGFSFGLADISNLSFAYFLVLREPYDRIISHYEHCRTRNTKDHICLHMNAKEVTVKQWAIHVGSYVFRQLFNNVLLCTTNYEHYIRKAALGLPYARTVRGELISTTTQLNMAEMQCWYKHKLYLDYYMTSSEHEAMLQYVLEHLEDWFTVVGLLNEYSMTLTLLQEAVKLPFATLCDPSSKHNENTRYNSTVTKTDMVDELRKQLINDNEVYKALYYDIRIYNKVEQIFHKQKTKYLEL</sequence>
<protein>
    <submittedName>
        <fullName evidence="3">Uncharacterized protein LOC100371222</fullName>
    </submittedName>
</protein>
<feature type="transmembrane region" description="Helical" evidence="1">
    <location>
        <begin position="7"/>
        <end position="26"/>
    </location>
</feature>
<dbReference type="InterPro" id="IPR027417">
    <property type="entry name" value="P-loop_NTPase"/>
</dbReference>
<dbReference type="GeneID" id="100371222"/>
<keyword evidence="1" id="KW-0812">Transmembrane</keyword>
<keyword evidence="2" id="KW-1185">Reference proteome</keyword>
<keyword evidence="1" id="KW-1133">Transmembrane helix</keyword>
<dbReference type="PANTHER" id="PTHR32301">
    <property type="entry name" value="COUNTIN RECEPTOR CNR3-RELATED"/>
    <property type="match status" value="1"/>
</dbReference>
<reference evidence="3" key="1">
    <citation type="submission" date="2025-08" db="UniProtKB">
        <authorList>
            <consortium name="RefSeq"/>
        </authorList>
    </citation>
    <scope>IDENTIFICATION</scope>
    <source>
        <tissue evidence="3">Testes</tissue>
    </source>
</reference>
<dbReference type="Gene3D" id="3.40.50.300">
    <property type="entry name" value="P-loop containing nucleotide triphosphate hydrolases"/>
    <property type="match status" value="1"/>
</dbReference>
<dbReference type="Pfam" id="PF03567">
    <property type="entry name" value="Sulfotransfer_2"/>
    <property type="match status" value="1"/>
</dbReference>
<dbReference type="InterPro" id="IPR005331">
    <property type="entry name" value="Sulfotransferase"/>
</dbReference>
<proteinExistence type="predicted"/>
<dbReference type="PANTHER" id="PTHR32301:SF6">
    <property type="entry name" value="GOLVESIN-RELATED"/>
    <property type="match status" value="1"/>
</dbReference>
<evidence type="ECO:0000313" key="2">
    <source>
        <dbReference type="Proteomes" id="UP000694865"/>
    </source>
</evidence>
<evidence type="ECO:0000256" key="1">
    <source>
        <dbReference type="SAM" id="Phobius"/>
    </source>
</evidence>
<gene>
    <name evidence="3" type="primary">LOC100371222</name>
</gene>
<name>A0ABM0GVL1_SACKO</name>
<dbReference type="RefSeq" id="XP_002738288.1">
    <property type="nucleotide sequence ID" value="XM_002738242.1"/>
</dbReference>
<keyword evidence="1" id="KW-0472">Membrane</keyword>
<organism evidence="2 3">
    <name type="scientific">Saccoglossus kowalevskii</name>
    <name type="common">Acorn worm</name>
    <dbReference type="NCBI Taxonomy" id="10224"/>
    <lineage>
        <taxon>Eukaryota</taxon>
        <taxon>Metazoa</taxon>
        <taxon>Hemichordata</taxon>
        <taxon>Enteropneusta</taxon>
        <taxon>Harrimaniidae</taxon>
        <taxon>Saccoglossus</taxon>
    </lineage>
</organism>
<evidence type="ECO:0000313" key="3">
    <source>
        <dbReference type="RefSeq" id="XP_002738288.1"/>
    </source>
</evidence>
<dbReference type="InterPro" id="IPR053259">
    <property type="entry name" value="Golvesin-related_Golgi"/>
</dbReference>
<dbReference type="Proteomes" id="UP000694865">
    <property type="component" value="Unplaced"/>
</dbReference>